<evidence type="ECO:0000313" key="2">
    <source>
        <dbReference type="Proteomes" id="UP000636949"/>
    </source>
</evidence>
<reference evidence="1" key="2">
    <citation type="submission" date="2020-09" db="EMBL/GenBank/DDBJ databases">
        <authorList>
            <person name="Sun Q."/>
            <person name="Zhou Y."/>
        </authorList>
    </citation>
    <scope>NUCLEOTIDE SEQUENCE</scope>
    <source>
        <strain evidence="1">CGMCC 1.15758</strain>
    </source>
</reference>
<protein>
    <submittedName>
        <fullName evidence="1">Uncharacterized protein</fullName>
    </submittedName>
</protein>
<sequence>MQQIKLSDIENDLYTNEDAHHIYIDQDSCHIPTNLNNASFLLTEEFCDRTQISEVYLDVILNYKNSGVKEVTMEISYESLLLLDLDEIILMMLSLDVNASLLPPSSEDNIIQYIDYLKKLTRKWLEAKSMRGMLLPVANYYIYIVGNLLGYKPEKITSCNYMDTVFTQDNFLKHMDLVKSAIEDVVYEFMGGEAGIKSYINSIGVAFKKTVEEELPKLFGDIK</sequence>
<dbReference type="EMBL" id="BMJS01000004">
    <property type="protein sequence ID" value="GGF91958.1"/>
    <property type="molecule type" value="Genomic_DNA"/>
</dbReference>
<name>A0A8J2Z317_9GAMM</name>
<dbReference type="Proteomes" id="UP000636949">
    <property type="component" value="Unassembled WGS sequence"/>
</dbReference>
<keyword evidence="2" id="KW-1185">Reference proteome</keyword>
<evidence type="ECO:0000313" key="1">
    <source>
        <dbReference type="EMBL" id="GGF91958.1"/>
    </source>
</evidence>
<comment type="caution">
    <text evidence="1">The sequence shown here is derived from an EMBL/GenBank/DDBJ whole genome shotgun (WGS) entry which is preliminary data.</text>
</comment>
<accession>A0A8J2Z317</accession>
<proteinExistence type="predicted"/>
<reference evidence="1" key="1">
    <citation type="journal article" date="2014" name="Int. J. Syst. Evol. Microbiol.">
        <title>Complete genome sequence of Corynebacterium casei LMG S-19264T (=DSM 44701T), isolated from a smear-ripened cheese.</title>
        <authorList>
            <consortium name="US DOE Joint Genome Institute (JGI-PGF)"/>
            <person name="Walter F."/>
            <person name="Albersmeier A."/>
            <person name="Kalinowski J."/>
            <person name="Ruckert C."/>
        </authorList>
    </citation>
    <scope>NUCLEOTIDE SEQUENCE</scope>
    <source>
        <strain evidence="1">CGMCC 1.15758</strain>
    </source>
</reference>
<dbReference type="RefSeq" id="WP_117001685.1">
    <property type="nucleotide sequence ID" value="NZ_BMJS01000004.1"/>
</dbReference>
<dbReference type="AlphaFoldDB" id="A0A8J2Z317"/>
<gene>
    <name evidence="1" type="ORF">GCM10010995_06380</name>
</gene>
<organism evidence="1 2">
    <name type="scientific">Cysteiniphilum litorale</name>
    <dbReference type="NCBI Taxonomy" id="2056700"/>
    <lineage>
        <taxon>Bacteria</taxon>
        <taxon>Pseudomonadati</taxon>
        <taxon>Pseudomonadota</taxon>
        <taxon>Gammaproteobacteria</taxon>
        <taxon>Thiotrichales</taxon>
        <taxon>Fastidiosibacteraceae</taxon>
        <taxon>Cysteiniphilum</taxon>
    </lineage>
</organism>